<accession>A0A6S6UFH9</accession>
<dbReference type="InterPro" id="IPR016181">
    <property type="entry name" value="Acyl_CoA_acyltransferase"/>
</dbReference>
<sequence length="153" mass="17633">MKLIELEKRLEFKAEILKVEDEDYPLINKSGQFEFDWAKEKEHHVFKIVKKDADEILGLLSVIIYPKEWRVHINLLENSNENKGKGKKIDKIAGCLLAFAARLAFQKGYLGFVSLVPKTELIGLYVKKYGFSVFGNQLAIEKQASIDLIEKYL</sequence>
<gene>
    <name evidence="1" type="ORF">HELGO_WM24014</name>
</gene>
<reference evidence="1" key="1">
    <citation type="submission" date="2020-01" db="EMBL/GenBank/DDBJ databases">
        <authorList>
            <person name="Meier V. D."/>
            <person name="Meier V D."/>
        </authorList>
    </citation>
    <scope>NUCLEOTIDE SEQUENCE</scope>
    <source>
        <strain evidence="1">HLG_WM_MAG_10</strain>
    </source>
</reference>
<dbReference type="SUPFAM" id="SSF55729">
    <property type="entry name" value="Acyl-CoA N-acyltransferases (Nat)"/>
    <property type="match status" value="1"/>
</dbReference>
<evidence type="ECO:0008006" key="2">
    <source>
        <dbReference type="Google" id="ProtNLM"/>
    </source>
</evidence>
<protein>
    <recommendedName>
        <fullName evidence="2">N-acetyltransferase domain-containing protein</fullName>
    </recommendedName>
</protein>
<organism evidence="1">
    <name type="scientific">uncultured Aureispira sp</name>
    <dbReference type="NCBI Taxonomy" id="1331704"/>
    <lineage>
        <taxon>Bacteria</taxon>
        <taxon>Pseudomonadati</taxon>
        <taxon>Bacteroidota</taxon>
        <taxon>Saprospiria</taxon>
        <taxon>Saprospirales</taxon>
        <taxon>Saprospiraceae</taxon>
        <taxon>Aureispira</taxon>
        <taxon>environmental samples</taxon>
    </lineage>
</organism>
<proteinExistence type="predicted"/>
<evidence type="ECO:0000313" key="1">
    <source>
        <dbReference type="EMBL" id="CAA6829231.1"/>
    </source>
</evidence>
<dbReference type="AlphaFoldDB" id="A0A6S6UFH9"/>
<dbReference type="EMBL" id="CACVAQ010000472">
    <property type="protein sequence ID" value="CAA6829231.1"/>
    <property type="molecule type" value="Genomic_DNA"/>
</dbReference>
<name>A0A6S6UFH9_9BACT</name>